<keyword evidence="4" id="KW-0732">Signal</keyword>
<dbReference type="Pfam" id="PF14479">
    <property type="entry name" value="HeLo"/>
    <property type="match status" value="1"/>
</dbReference>
<feature type="repeat" description="ANK" evidence="3">
    <location>
        <begin position="1082"/>
        <end position="1114"/>
    </location>
</feature>
<feature type="repeat" description="ANK" evidence="3">
    <location>
        <begin position="950"/>
        <end position="982"/>
    </location>
</feature>
<feature type="repeat" description="ANK" evidence="3">
    <location>
        <begin position="1016"/>
        <end position="1048"/>
    </location>
</feature>
<gene>
    <name evidence="7" type="ORF">B0A50_01172</name>
</gene>
<dbReference type="PRINTS" id="PR01415">
    <property type="entry name" value="ANKYRIN"/>
</dbReference>
<feature type="repeat" description="ANK" evidence="3">
    <location>
        <begin position="1219"/>
        <end position="1246"/>
    </location>
</feature>
<dbReference type="InterPro" id="IPR056884">
    <property type="entry name" value="NPHP3-like_N"/>
</dbReference>
<evidence type="ECO:0000313" key="7">
    <source>
        <dbReference type="EMBL" id="TKA32946.1"/>
    </source>
</evidence>
<feature type="chain" id="PRO_5020288128" evidence="4">
    <location>
        <begin position="20"/>
        <end position="1464"/>
    </location>
</feature>
<dbReference type="Pfam" id="PF00023">
    <property type="entry name" value="Ank"/>
    <property type="match status" value="5"/>
</dbReference>
<feature type="repeat" description="ANK" evidence="3">
    <location>
        <begin position="1382"/>
        <end position="1414"/>
    </location>
</feature>
<evidence type="ECO:0000256" key="1">
    <source>
        <dbReference type="ARBA" id="ARBA00022737"/>
    </source>
</evidence>
<dbReference type="Gene3D" id="1.25.40.20">
    <property type="entry name" value="Ankyrin repeat-containing domain"/>
    <property type="match status" value="7"/>
</dbReference>
<reference evidence="7 8" key="1">
    <citation type="submission" date="2017-03" db="EMBL/GenBank/DDBJ databases">
        <title>Genomes of endolithic fungi from Antarctica.</title>
        <authorList>
            <person name="Coleine C."/>
            <person name="Masonjones S."/>
            <person name="Stajich J.E."/>
        </authorList>
    </citation>
    <scope>NUCLEOTIDE SEQUENCE [LARGE SCALE GENOMIC DNA]</scope>
    <source>
        <strain evidence="7 8">CCFEE 6315</strain>
    </source>
</reference>
<dbReference type="SMART" id="SM00248">
    <property type="entry name" value="ANK"/>
    <property type="match status" value="22"/>
</dbReference>
<feature type="repeat" description="ANK" evidence="3">
    <location>
        <begin position="1314"/>
        <end position="1346"/>
    </location>
</feature>
<dbReference type="Pfam" id="PF12796">
    <property type="entry name" value="Ank_2"/>
    <property type="match status" value="5"/>
</dbReference>
<feature type="repeat" description="ANK" evidence="3">
    <location>
        <begin position="1115"/>
        <end position="1147"/>
    </location>
</feature>
<accession>A0A4U0UEF2</accession>
<dbReference type="Pfam" id="PF24883">
    <property type="entry name" value="NPHP3_N"/>
    <property type="match status" value="1"/>
</dbReference>
<keyword evidence="1" id="KW-0677">Repeat</keyword>
<feature type="repeat" description="ANK" evidence="3">
    <location>
        <begin position="884"/>
        <end position="916"/>
    </location>
</feature>
<dbReference type="InterPro" id="IPR038305">
    <property type="entry name" value="HeLo_sf"/>
</dbReference>
<proteinExistence type="predicted"/>
<feature type="repeat" description="ANK" evidence="3">
    <location>
        <begin position="818"/>
        <end position="850"/>
    </location>
</feature>
<feature type="repeat" description="ANK" evidence="3">
    <location>
        <begin position="1049"/>
        <end position="1081"/>
    </location>
</feature>
<dbReference type="Gene3D" id="1.20.120.1020">
    <property type="entry name" value="Prion-inhibition and propagation, HeLo domain"/>
    <property type="match status" value="1"/>
</dbReference>
<feature type="repeat" description="ANK" evidence="3">
    <location>
        <begin position="917"/>
        <end position="949"/>
    </location>
</feature>
<dbReference type="Gene3D" id="3.40.50.300">
    <property type="entry name" value="P-loop containing nucleotide triphosphate hydrolases"/>
    <property type="match status" value="1"/>
</dbReference>
<evidence type="ECO:0000313" key="8">
    <source>
        <dbReference type="Proteomes" id="UP000308549"/>
    </source>
</evidence>
<dbReference type="SUPFAM" id="SSF52540">
    <property type="entry name" value="P-loop containing nucleoside triphosphate hydrolases"/>
    <property type="match status" value="1"/>
</dbReference>
<dbReference type="PANTHER" id="PTHR24198">
    <property type="entry name" value="ANKYRIN REPEAT AND PROTEIN KINASE DOMAIN-CONTAINING PROTEIN"/>
    <property type="match status" value="1"/>
</dbReference>
<dbReference type="InterPro" id="IPR036770">
    <property type="entry name" value="Ankyrin_rpt-contain_sf"/>
</dbReference>
<feature type="repeat" description="ANK" evidence="3">
    <location>
        <begin position="752"/>
        <end position="784"/>
    </location>
</feature>
<name>A0A4U0UEF2_9PEZI</name>
<sequence>MDPASFAIGIVGLAGLLEACISGFNRVETARHYGKTSGRLQMRFENQKFHFEKWAAEQQTRGNDEQQARGNDVDCDRGRAQRVEETLHWIKDSLLSIEESFNKQGKATLSAPGNTAPRSAGVKTEKHSVRSKFKWSMGGKESLTEQVEGFEEAIRQLHELVPSVAIDAVVESFKNWLNATSSKSIYEQILSCRTDETCRWIFGRPEYTDWLKAESTRSTLWLHAPPGLGKSVLSAAIAEQLGMDRPAAVLSYFCSSAEEQLRLPSNILRSCLTQFLMLRPELCRIADSIRVKSDSQVATDTEMFSLLESVLSKGINLILILDGFDECHVFENEVQKRCDFSRASFLSRLRGAFAGNRSRLLIVSRDESDIRSALSCSEGHDGKDGKIEYGIRPQDVQADIDRMSTRQMELKLPARSIEIRNDLSRRLVEKSEGMFLWVRLQTKQLNSTMNVRRMQQTIERMPQDLNRAYEESWARIQSSDLRDRAMLVLRWATFAVRPLTALEMFEATAIHGDGTTFVLSDEWLPDQSVTIDLIRRELLEPCQPFLVIQNEGHDGATVQIAHFSMKTFLTGRLMETRCCKMSETHEKTLAMSCLGYLSFGLPWTDLDVPDTDLRKHPLLDYARDHWMRHLDCEHISFREAQILTRQFFDTSNTHWIKWRDAFETRLEENHPAYIFEGDLPYRPDRAGDRGYYASLFGLTDALQDLLDHDTAEANLIGGRHGTALQAACIDGHLLAAQKLLRAGADVNLRSGLRGSALNAAAATGREELASLLLTHGADFTIRDDWGRNALYTAASYGNETIVRKLIELGAPLEKSNSVGWTPLDVACLGGHTSIATLLVDAGANPNVTDDDEWTPLHSAAAKGLSAAVQALLRAGADPNATNELGWTPLNWAANEGHSGVVDVLLGSGADASIKSNIGDAPIHLAAINGHNEVVKLLLESGADASVQDYSGHTPMRLAADKEHDAIMEVLLKFGASPHIADTNGTTPLSSAAANGHAATVEILLKFGASPHIADANGRTPSYFAADNGHATTVEMLLKFGASPHTADSDGWTPIDLAAENGHATTVEVLLKFGASPHIADANGWTALSSAAANGHTATAQVLLDAGASPLCRSKVGWTPVYVAAANGHLATTELLTRAGADKNGRTDEGFTALFSAAHNGHLPMVRFLRGQGARESRCGPDDWEPLQAACSQGHTDVVRYYLADTPDRLPYEGEMWPLIHLAAYTDSCDLIDLLLSRGAEIDVVSCLPAMTPLQRAVSQGRSETVNHLISRGANIHAQTKDDKTALHFAAEFARSGIAAALLRAGSSELRQDGEGWTPLNVACSKGHVETVEALLLARADVQVKNRDGLTPLQIAVDKGFASIVQLLLSHGAATQVTWHEETRSSLLHMAVDRGLVSIVQLLLFFGANPQVKNDIGQTAVDYAIERGDNEIIQLMKALNPSLQEPKMVLEPDVTAHLDRFEICG</sequence>
<evidence type="ECO:0000259" key="5">
    <source>
        <dbReference type="Pfam" id="PF14479"/>
    </source>
</evidence>
<dbReference type="EMBL" id="NAJL01000004">
    <property type="protein sequence ID" value="TKA32946.1"/>
    <property type="molecule type" value="Genomic_DNA"/>
</dbReference>
<dbReference type="PROSITE" id="PS50297">
    <property type="entry name" value="ANK_REP_REGION"/>
    <property type="match status" value="16"/>
</dbReference>
<evidence type="ECO:0000256" key="2">
    <source>
        <dbReference type="ARBA" id="ARBA00023043"/>
    </source>
</evidence>
<keyword evidence="8" id="KW-1185">Reference proteome</keyword>
<dbReference type="SUPFAM" id="SSF48403">
    <property type="entry name" value="Ankyrin repeat"/>
    <property type="match status" value="2"/>
</dbReference>
<dbReference type="OrthoDB" id="539213at2759"/>
<evidence type="ECO:0000256" key="3">
    <source>
        <dbReference type="PROSITE-ProRule" id="PRU00023"/>
    </source>
</evidence>
<comment type="caution">
    <text evidence="7">The sequence shown here is derived from an EMBL/GenBank/DDBJ whole genome shotgun (WGS) entry which is preliminary data.</text>
</comment>
<dbReference type="Proteomes" id="UP000308549">
    <property type="component" value="Unassembled WGS sequence"/>
</dbReference>
<protein>
    <submittedName>
        <fullName evidence="7">Uncharacterized protein</fullName>
    </submittedName>
</protein>
<feature type="repeat" description="ANK" evidence="3">
    <location>
        <begin position="785"/>
        <end position="817"/>
    </location>
</feature>
<feature type="repeat" description="ANK" evidence="3">
    <location>
        <begin position="1347"/>
        <end position="1372"/>
    </location>
</feature>
<feature type="repeat" description="ANK" evidence="3">
    <location>
        <begin position="1248"/>
        <end position="1280"/>
    </location>
</feature>
<feature type="domain" description="Nephrocystin 3-like N-terminal" evidence="6">
    <location>
        <begin position="196"/>
        <end position="365"/>
    </location>
</feature>
<dbReference type="InterPro" id="IPR027417">
    <property type="entry name" value="P-loop_NTPase"/>
</dbReference>
<dbReference type="PANTHER" id="PTHR24198:SF165">
    <property type="entry name" value="ANKYRIN REPEAT-CONTAINING PROTEIN-RELATED"/>
    <property type="match status" value="1"/>
</dbReference>
<keyword evidence="2 3" id="KW-0040">ANK repeat</keyword>
<evidence type="ECO:0000256" key="4">
    <source>
        <dbReference type="SAM" id="SignalP"/>
    </source>
</evidence>
<dbReference type="InterPro" id="IPR002110">
    <property type="entry name" value="Ankyrin_rpt"/>
</dbReference>
<feature type="domain" description="Prion-inhibition and propagation HeLo" evidence="5">
    <location>
        <begin position="6"/>
        <end position="164"/>
    </location>
</feature>
<feature type="repeat" description="ANK" evidence="3">
    <location>
        <begin position="719"/>
        <end position="751"/>
    </location>
</feature>
<feature type="signal peptide" evidence="4">
    <location>
        <begin position="1"/>
        <end position="19"/>
    </location>
</feature>
<feature type="repeat" description="ANK" evidence="3">
    <location>
        <begin position="983"/>
        <end position="1015"/>
    </location>
</feature>
<dbReference type="InterPro" id="IPR029498">
    <property type="entry name" value="HeLo_dom"/>
</dbReference>
<dbReference type="PROSITE" id="PS50088">
    <property type="entry name" value="ANK_REPEAT"/>
    <property type="match status" value="18"/>
</dbReference>
<feature type="repeat" description="ANK" evidence="3">
    <location>
        <begin position="851"/>
        <end position="883"/>
    </location>
</feature>
<evidence type="ECO:0000259" key="6">
    <source>
        <dbReference type="Pfam" id="PF24883"/>
    </source>
</evidence>
<organism evidence="7 8">
    <name type="scientific">Salinomyces thailandicus</name>
    <dbReference type="NCBI Taxonomy" id="706561"/>
    <lineage>
        <taxon>Eukaryota</taxon>
        <taxon>Fungi</taxon>
        <taxon>Dikarya</taxon>
        <taxon>Ascomycota</taxon>
        <taxon>Pezizomycotina</taxon>
        <taxon>Dothideomycetes</taxon>
        <taxon>Dothideomycetidae</taxon>
        <taxon>Mycosphaerellales</taxon>
        <taxon>Teratosphaeriaceae</taxon>
        <taxon>Salinomyces</taxon>
    </lineage>
</organism>